<dbReference type="PANTHER" id="PTHR31120">
    <property type="entry name" value="METALLOPROTEASE TIKI"/>
    <property type="match status" value="1"/>
</dbReference>
<keyword evidence="7 13" id="KW-0732">Signal</keyword>
<keyword evidence="6" id="KW-0479">Metal-binding</keyword>
<dbReference type="InterPro" id="IPR040230">
    <property type="entry name" value="TIKI1/2-like"/>
</dbReference>
<dbReference type="GO" id="GO:0030178">
    <property type="term" value="P:negative regulation of Wnt signaling pathway"/>
    <property type="evidence" value="ECO:0007669"/>
    <property type="project" value="InterPro"/>
</dbReference>
<evidence type="ECO:0000256" key="11">
    <source>
        <dbReference type="ARBA" id="ARBA00023136"/>
    </source>
</evidence>
<keyword evidence="12" id="KW-0325">Glycoprotein</keyword>
<evidence type="ECO:0000256" key="6">
    <source>
        <dbReference type="ARBA" id="ARBA00022723"/>
    </source>
</evidence>
<feature type="chain" id="PRO_5043414267" evidence="13">
    <location>
        <begin position="27"/>
        <end position="304"/>
    </location>
</feature>
<keyword evidence="9" id="KW-1133">Transmembrane helix</keyword>
<keyword evidence="4" id="KW-0645">Protease</keyword>
<evidence type="ECO:0000256" key="7">
    <source>
        <dbReference type="ARBA" id="ARBA00022729"/>
    </source>
</evidence>
<dbReference type="AlphaFoldDB" id="A0AAU7F9S1"/>
<evidence type="ECO:0000256" key="12">
    <source>
        <dbReference type="ARBA" id="ARBA00023180"/>
    </source>
</evidence>
<dbReference type="RefSeq" id="WP_348945551.1">
    <property type="nucleotide sequence ID" value="NZ_CP157355.1"/>
</dbReference>
<feature type="signal peptide" evidence="13">
    <location>
        <begin position="1"/>
        <end position="26"/>
    </location>
</feature>
<dbReference type="CDD" id="cd14789">
    <property type="entry name" value="Tiki"/>
    <property type="match status" value="1"/>
</dbReference>
<dbReference type="Pfam" id="PF01963">
    <property type="entry name" value="TraB_PrgY_gumN"/>
    <property type="match status" value="1"/>
</dbReference>
<name>A0AAU7F9S1_9NEIS</name>
<proteinExistence type="predicted"/>
<evidence type="ECO:0000256" key="2">
    <source>
        <dbReference type="ARBA" id="ARBA00001941"/>
    </source>
</evidence>
<sequence length="304" mass="33578">MFSRLRPLIVLILSAQLLLTGCSANAEKTNPSNAVLWKIEMANSPASWLLATVNTPDGQDVEFKPEVEPALLNSKYIGTEYYNDMNSSIQLAQAMLTKDASLQALLGQERYAKVLPLLAARGYPENVAAKLQPWAVAMLLFSPKQGKENIPMDEYVFQYATETNKPYFAIESIEQQLAPFKKLPAGKQIILIDGLIANHDALESAFASNMAAYQKSNLDPIAPLMQIETIALPKHEQAWFNVWRKELKTSRNKIIIERLKPALQKGEAFFTVAAGQLTGQDGLLAAMRAAGYKVTAVKVEPAQK</sequence>
<keyword evidence="5" id="KW-0812">Transmembrane</keyword>
<dbReference type="PROSITE" id="PS51257">
    <property type="entry name" value="PROKAR_LIPOPROTEIN"/>
    <property type="match status" value="1"/>
</dbReference>
<dbReference type="GO" id="GO:0046872">
    <property type="term" value="F:metal ion binding"/>
    <property type="evidence" value="ECO:0007669"/>
    <property type="project" value="UniProtKB-KW"/>
</dbReference>
<dbReference type="KEGG" id="cmav:ABHF33_02865"/>
<comment type="cofactor">
    <cofactor evidence="2">
        <name>Co(2+)</name>
        <dbReference type="ChEBI" id="CHEBI:48828"/>
    </cofactor>
</comment>
<dbReference type="EMBL" id="CP157355">
    <property type="protein sequence ID" value="XBM01247.1"/>
    <property type="molecule type" value="Genomic_DNA"/>
</dbReference>
<evidence type="ECO:0000256" key="13">
    <source>
        <dbReference type="SAM" id="SignalP"/>
    </source>
</evidence>
<evidence type="ECO:0000256" key="3">
    <source>
        <dbReference type="ARBA" id="ARBA00004479"/>
    </source>
</evidence>
<dbReference type="GO" id="GO:0006508">
    <property type="term" value="P:proteolysis"/>
    <property type="evidence" value="ECO:0007669"/>
    <property type="project" value="UniProtKB-KW"/>
</dbReference>
<evidence type="ECO:0000256" key="1">
    <source>
        <dbReference type="ARBA" id="ARBA00001936"/>
    </source>
</evidence>
<keyword evidence="8" id="KW-0378">Hydrolase</keyword>
<reference evidence="14" key="1">
    <citation type="submission" date="2024-05" db="EMBL/GenBank/DDBJ databases">
        <authorList>
            <person name="Yang L."/>
            <person name="Pan L."/>
        </authorList>
    </citation>
    <scope>NUCLEOTIDE SEQUENCE</scope>
    <source>
        <strain evidence="14">FCG-7</strain>
    </source>
</reference>
<dbReference type="GO" id="GO:0004222">
    <property type="term" value="F:metalloendopeptidase activity"/>
    <property type="evidence" value="ECO:0007669"/>
    <property type="project" value="TreeGrafter"/>
</dbReference>
<dbReference type="InterPro" id="IPR002816">
    <property type="entry name" value="TraB/PrgY/GumN_fam"/>
</dbReference>
<protein>
    <submittedName>
        <fullName evidence="14">TraB/GumN family protein</fullName>
    </submittedName>
</protein>
<evidence type="ECO:0000313" key="14">
    <source>
        <dbReference type="EMBL" id="XBM01247.1"/>
    </source>
</evidence>
<keyword evidence="10" id="KW-0482">Metalloprotease</keyword>
<evidence type="ECO:0000256" key="8">
    <source>
        <dbReference type="ARBA" id="ARBA00022801"/>
    </source>
</evidence>
<dbReference type="PANTHER" id="PTHR31120:SF6">
    <property type="entry name" value="METALLOPROTEASE TIKI HOMOLOG"/>
    <property type="match status" value="1"/>
</dbReference>
<evidence type="ECO:0000256" key="9">
    <source>
        <dbReference type="ARBA" id="ARBA00022989"/>
    </source>
</evidence>
<dbReference type="GO" id="GO:0016020">
    <property type="term" value="C:membrane"/>
    <property type="evidence" value="ECO:0007669"/>
    <property type="project" value="UniProtKB-SubCell"/>
</dbReference>
<accession>A0AAU7F9S1</accession>
<gene>
    <name evidence="14" type="ORF">ABHF33_02865</name>
</gene>
<evidence type="ECO:0000256" key="5">
    <source>
        <dbReference type="ARBA" id="ARBA00022692"/>
    </source>
</evidence>
<keyword evidence="11" id="KW-0472">Membrane</keyword>
<evidence type="ECO:0000256" key="4">
    <source>
        <dbReference type="ARBA" id="ARBA00022670"/>
    </source>
</evidence>
<comment type="subcellular location">
    <subcellularLocation>
        <location evidence="3">Membrane</location>
        <topology evidence="3">Single-pass type I membrane protein</topology>
    </subcellularLocation>
</comment>
<evidence type="ECO:0000256" key="10">
    <source>
        <dbReference type="ARBA" id="ARBA00023049"/>
    </source>
</evidence>
<organism evidence="14">
    <name type="scientific">Chitinibacter mangrovi</name>
    <dbReference type="NCBI Taxonomy" id="3153927"/>
    <lineage>
        <taxon>Bacteria</taxon>
        <taxon>Pseudomonadati</taxon>
        <taxon>Pseudomonadota</taxon>
        <taxon>Betaproteobacteria</taxon>
        <taxon>Neisseriales</taxon>
        <taxon>Chitinibacteraceae</taxon>
        <taxon>Chitinibacter</taxon>
    </lineage>
</organism>
<comment type="cofactor">
    <cofactor evidence="1">
        <name>Mn(2+)</name>
        <dbReference type="ChEBI" id="CHEBI:29035"/>
    </cofactor>
</comment>